<dbReference type="AlphaFoldDB" id="A0A8K0NHA8"/>
<gene>
    <name evidence="5" type="ORF">E4U42_005542</name>
</gene>
<protein>
    <submittedName>
        <fullName evidence="5">Uncharacterized protein</fullName>
    </submittedName>
</protein>
<evidence type="ECO:0000256" key="1">
    <source>
        <dbReference type="SAM" id="MobiDB-lite"/>
    </source>
</evidence>
<comment type="caution">
    <text evidence="5">The sequence shown here is derived from an EMBL/GenBank/DDBJ whole genome shotgun (WGS) entry which is preliminary data.</text>
</comment>
<name>A0A8K0NHA8_9HYPO</name>
<dbReference type="GO" id="GO:0005743">
    <property type="term" value="C:mitochondrial inner membrane"/>
    <property type="evidence" value="ECO:0007669"/>
    <property type="project" value="InterPro"/>
</dbReference>
<keyword evidence="6" id="KW-1185">Reference proteome</keyword>
<dbReference type="InterPro" id="IPR048748">
    <property type="entry name" value="SLS1_KH2"/>
</dbReference>
<proteinExistence type="predicted"/>
<evidence type="ECO:0000259" key="4">
    <source>
        <dbReference type="Pfam" id="PF20778"/>
    </source>
</evidence>
<dbReference type="EMBL" id="SRPY01000527">
    <property type="protein sequence ID" value="KAG5922230.1"/>
    <property type="molecule type" value="Genomic_DNA"/>
</dbReference>
<evidence type="ECO:0000313" key="6">
    <source>
        <dbReference type="Proteomes" id="UP000811619"/>
    </source>
</evidence>
<dbReference type="InterPro" id="IPR032741">
    <property type="entry name" value="Sls1_KH-1"/>
</dbReference>
<sequence length="531" mass="58122">MFLDSSGGIIERLSNDFLNRSKNERISTHLEECRLGIYTGKPTVTTILSRLDEIVQTIKTETISVEQIESENLIGPVLDELGNITKTALQYEAKSATLNVSWLAESAPSPGQVESPADIVLRLLLGRATAPHSTEFHVVSGTKPSKSNDSHFVIYQREKRGMSWRDKLRQWYRHVNPVGKAVDTEKPTVDFADEIALPRRKAGLSSSDERTEVVATFGHVLHAKPSIRGAKSSSSSARRVLSPCIPHPAALSLVTADAQVPSTRKTAIVLHFAPDVTAAAAASSASPRRGASPLVRLHIPVNPSADLSDFTFPDAAVLEATVPRHQADILLPGESVDVRLTQTRLLPLHCQSQPSLQDFLRASQFNLLQGRLHTPSRTTFSIPNHWSSPPSSRRGKQDKTSTTDTPYLFTGLEIHQTIAVEWHGHTLQYSSIEAGHHAGQQQTLSLIAGPPDNPDPKPPTRDQLSTFLALVGETASGVHFPWDHGHKLMHKTSQGPIRDTPHPDTPSEQAQAESPEEYPRRTPEVSETTAL</sequence>
<dbReference type="Pfam" id="PF20778">
    <property type="entry name" value="SLS1_C"/>
    <property type="match status" value="1"/>
</dbReference>
<dbReference type="OrthoDB" id="5392646at2759"/>
<reference evidence="5" key="1">
    <citation type="journal article" date="2020" name="bioRxiv">
        <title>Whole genome comparisons of ergot fungi reveals the divergence and evolution of species within the genus Claviceps are the result of varying mechanisms driving genome evolution and host range expansion.</title>
        <authorList>
            <person name="Wyka S.A."/>
            <person name="Mondo S.J."/>
            <person name="Liu M."/>
            <person name="Dettman J."/>
            <person name="Nalam V."/>
            <person name="Broders K.D."/>
        </authorList>
    </citation>
    <scope>NUCLEOTIDE SEQUENCE</scope>
    <source>
        <strain evidence="5">CCC 489</strain>
    </source>
</reference>
<evidence type="ECO:0000313" key="5">
    <source>
        <dbReference type="EMBL" id="KAG5922230.1"/>
    </source>
</evidence>
<dbReference type="Pfam" id="PF14611">
    <property type="entry name" value="KH_SLS1_1"/>
    <property type="match status" value="1"/>
</dbReference>
<feature type="domain" description="SLS1 second KH" evidence="3">
    <location>
        <begin position="62"/>
        <end position="125"/>
    </location>
</feature>
<feature type="compositionally biased region" description="Polar residues" evidence="1">
    <location>
        <begin position="376"/>
        <end position="391"/>
    </location>
</feature>
<feature type="region of interest" description="Disordered" evidence="1">
    <location>
        <begin position="376"/>
        <end position="404"/>
    </location>
</feature>
<feature type="domain" description="SLS1 first KH" evidence="2">
    <location>
        <begin position="3"/>
        <end position="58"/>
    </location>
</feature>
<accession>A0A8K0NHA8</accession>
<feature type="domain" description="SLS1 C-terminal" evidence="4">
    <location>
        <begin position="161"/>
        <end position="472"/>
    </location>
</feature>
<evidence type="ECO:0000259" key="2">
    <source>
        <dbReference type="Pfam" id="PF14611"/>
    </source>
</evidence>
<feature type="region of interest" description="Disordered" evidence="1">
    <location>
        <begin position="479"/>
        <end position="531"/>
    </location>
</feature>
<organism evidence="5 6">
    <name type="scientific">Claviceps africana</name>
    <dbReference type="NCBI Taxonomy" id="83212"/>
    <lineage>
        <taxon>Eukaryota</taxon>
        <taxon>Fungi</taxon>
        <taxon>Dikarya</taxon>
        <taxon>Ascomycota</taxon>
        <taxon>Pezizomycotina</taxon>
        <taxon>Sordariomycetes</taxon>
        <taxon>Hypocreomycetidae</taxon>
        <taxon>Hypocreales</taxon>
        <taxon>Clavicipitaceae</taxon>
        <taxon>Claviceps</taxon>
    </lineage>
</organism>
<dbReference type="Proteomes" id="UP000811619">
    <property type="component" value="Unassembled WGS sequence"/>
</dbReference>
<dbReference type="Pfam" id="PF20777">
    <property type="entry name" value="KH_SLS1_2"/>
    <property type="match status" value="1"/>
</dbReference>
<evidence type="ECO:0000259" key="3">
    <source>
        <dbReference type="Pfam" id="PF20777"/>
    </source>
</evidence>
<dbReference type="InterPro" id="IPR048401">
    <property type="entry name" value="SLS1_C"/>
</dbReference>